<dbReference type="AlphaFoldDB" id="A0A1A9HXM8"/>
<accession>A0A1A9HXM8</accession>
<dbReference type="InterPro" id="IPR050300">
    <property type="entry name" value="GDXG_lipolytic_enzyme"/>
</dbReference>
<dbReference type="EMBL" id="CP015772">
    <property type="protein sequence ID" value="ANH79993.1"/>
    <property type="molecule type" value="Genomic_DNA"/>
</dbReference>
<name>A0A1A9HXM8_9BACT</name>
<evidence type="ECO:0000256" key="1">
    <source>
        <dbReference type="ARBA" id="ARBA00022801"/>
    </source>
</evidence>
<dbReference type="STRING" id="1176587.A8C56_02485"/>
<dbReference type="PANTHER" id="PTHR48081">
    <property type="entry name" value="AB HYDROLASE SUPERFAMILY PROTEIN C4A8.06C"/>
    <property type="match status" value="1"/>
</dbReference>
<proteinExistence type="predicted"/>
<reference evidence="3 4" key="1">
    <citation type="submission" date="2016-05" db="EMBL/GenBank/DDBJ databases">
        <title>Niabella ginsenosidivorans BS26 whole genome sequencing.</title>
        <authorList>
            <person name="Im W.T."/>
            <person name="Siddiqi M.Z."/>
        </authorList>
    </citation>
    <scope>NUCLEOTIDE SEQUENCE [LARGE SCALE GENOMIC DNA]</scope>
    <source>
        <strain evidence="3 4">BS26</strain>
    </source>
</reference>
<evidence type="ECO:0000313" key="3">
    <source>
        <dbReference type="EMBL" id="ANH79993.1"/>
    </source>
</evidence>
<feature type="domain" description="BD-FAE-like" evidence="2">
    <location>
        <begin position="78"/>
        <end position="309"/>
    </location>
</feature>
<dbReference type="InterPro" id="IPR049492">
    <property type="entry name" value="BD-FAE-like_dom"/>
</dbReference>
<dbReference type="Pfam" id="PF20434">
    <property type="entry name" value="BD-FAE"/>
    <property type="match status" value="1"/>
</dbReference>
<sequence>MQRFTADLFIQKHQLLTTTGFAIPFIFNNYFYKNPLQMKPLPVLLFFLLLFKTAVLNAQQEYKNLPYKRSENGNALMLDLFLPEPTAAGKKFPVVLIIHGGAWVEGDRSLETFYYTQQLKKQLNKTGIAVVSIDYTLLSKTIHLPVPIADCKDAVRWVRAHAEQYGFDPENIGLWGGSAGGHLALLTAYTDDTKWPGSPQLASFSARTNYVIDFFGPTDLNALLKPDAGWFTVLLAKIFIPKLLPYREKLAYALTGYSIDPDKQKVMQTAGLYTPLKYITAATVPTFIFHGTKDRVVPLRQSRKLHRMLDANKVSNGLIIVKKGDHGFNNIPKEKTDALVEKTVTCITGQARE</sequence>
<keyword evidence="1" id="KW-0378">Hydrolase</keyword>
<dbReference type="KEGG" id="nia:A8C56_02485"/>
<dbReference type="PANTHER" id="PTHR48081:SF13">
    <property type="entry name" value="ALPHA_BETA HYDROLASE"/>
    <property type="match status" value="1"/>
</dbReference>
<keyword evidence="4" id="KW-1185">Reference proteome</keyword>
<evidence type="ECO:0000313" key="4">
    <source>
        <dbReference type="Proteomes" id="UP000077667"/>
    </source>
</evidence>
<protein>
    <recommendedName>
        <fullName evidence="2">BD-FAE-like domain-containing protein</fullName>
    </recommendedName>
</protein>
<dbReference type="Proteomes" id="UP000077667">
    <property type="component" value="Chromosome"/>
</dbReference>
<dbReference type="GO" id="GO:0016787">
    <property type="term" value="F:hydrolase activity"/>
    <property type="evidence" value="ECO:0007669"/>
    <property type="project" value="UniProtKB-KW"/>
</dbReference>
<evidence type="ECO:0000259" key="2">
    <source>
        <dbReference type="Pfam" id="PF20434"/>
    </source>
</evidence>
<organism evidence="3 4">
    <name type="scientific">Niabella ginsenosidivorans</name>
    <dbReference type="NCBI Taxonomy" id="1176587"/>
    <lineage>
        <taxon>Bacteria</taxon>
        <taxon>Pseudomonadati</taxon>
        <taxon>Bacteroidota</taxon>
        <taxon>Chitinophagia</taxon>
        <taxon>Chitinophagales</taxon>
        <taxon>Chitinophagaceae</taxon>
        <taxon>Niabella</taxon>
    </lineage>
</organism>
<dbReference type="InterPro" id="IPR029058">
    <property type="entry name" value="AB_hydrolase_fold"/>
</dbReference>
<dbReference type="OrthoDB" id="9777975at2"/>
<dbReference type="SUPFAM" id="SSF53474">
    <property type="entry name" value="alpha/beta-Hydrolases"/>
    <property type="match status" value="1"/>
</dbReference>
<dbReference type="RefSeq" id="WP_067751586.1">
    <property type="nucleotide sequence ID" value="NZ_CP015772.1"/>
</dbReference>
<dbReference type="Gene3D" id="3.40.50.1820">
    <property type="entry name" value="alpha/beta hydrolase"/>
    <property type="match status" value="1"/>
</dbReference>
<gene>
    <name evidence="3" type="ORF">A8C56_02485</name>
</gene>